<reference evidence="1 2" key="1">
    <citation type="submission" date="2020-08" db="EMBL/GenBank/DDBJ databases">
        <authorList>
            <person name="Liu C."/>
            <person name="Sun Q."/>
        </authorList>
    </citation>
    <scope>NUCLEOTIDE SEQUENCE [LARGE SCALE GENOMIC DNA]</scope>
    <source>
        <strain evidence="1 2">NSJ-61</strain>
    </source>
</reference>
<dbReference type="EMBL" id="CP060636">
    <property type="protein sequence ID" value="QNM13873.1"/>
    <property type="molecule type" value="Genomic_DNA"/>
</dbReference>
<dbReference type="Proteomes" id="UP000515856">
    <property type="component" value="Chromosome"/>
</dbReference>
<sequence>MSIQPNDKYVYVLLTKFSDRASKAIRGLTRSSYTHASIGIDEKYEEFYSIVTKGFRREQFHRFSKERRLETPCRLYKIHVSDEVYEEICIILKRHEARSKHYKYSKLGVALCLLHIGHKINHRYFCSQFVAEILQSSQVISSKKSSSLFLPDDFMDIKELDLCYCGNLDGLLDLAY</sequence>
<proteinExistence type="predicted"/>
<keyword evidence="2" id="KW-1185">Reference proteome</keyword>
<name>A0A7G9GSU1_9FIRM</name>
<accession>A0A7G9GSU1</accession>
<evidence type="ECO:0000313" key="2">
    <source>
        <dbReference type="Proteomes" id="UP000515856"/>
    </source>
</evidence>
<evidence type="ECO:0000313" key="1">
    <source>
        <dbReference type="EMBL" id="QNM13873.1"/>
    </source>
</evidence>
<dbReference type="SUPFAM" id="SSF54001">
    <property type="entry name" value="Cysteine proteinases"/>
    <property type="match status" value="1"/>
</dbReference>
<dbReference type="Gene3D" id="3.90.1720.10">
    <property type="entry name" value="endopeptidase domain like (from Nostoc punctiforme)"/>
    <property type="match status" value="1"/>
</dbReference>
<gene>
    <name evidence="1" type="ORF">H9Q80_08010</name>
</gene>
<organism evidence="1 2">
    <name type="scientific">[Eubacterium] hominis</name>
    <dbReference type="NCBI Taxonomy" id="2764325"/>
    <lineage>
        <taxon>Bacteria</taxon>
        <taxon>Bacillati</taxon>
        <taxon>Bacillota</taxon>
        <taxon>Erysipelotrichia</taxon>
        <taxon>Erysipelotrichales</taxon>
        <taxon>Erysipelotrichaceae</taxon>
        <taxon>Amedibacillus</taxon>
    </lineage>
</organism>
<dbReference type="InterPro" id="IPR038765">
    <property type="entry name" value="Papain-like_cys_pep_sf"/>
</dbReference>
<dbReference type="RefSeq" id="WP_117579814.1">
    <property type="nucleotide sequence ID" value="NZ_CP060636.1"/>
</dbReference>
<dbReference type="AlphaFoldDB" id="A0A7G9GSU1"/>
<protein>
    <submittedName>
        <fullName evidence="1">Uncharacterized protein</fullName>
    </submittedName>
</protein>
<dbReference type="KEGG" id="ehn:H9Q80_08010"/>